<dbReference type="VEuPathDB" id="FungiDB:HpaG809744"/>
<dbReference type="EMBL" id="JH597840">
    <property type="status" value="NOT_ANNOTATED_CDS"/>
    <property type="molecule type" value="Genomic_DNA"/>
</dbReference>
<dbReference type="AlphaFoldDB" id="M4BTF9"/>
<protein>
    <submittedName>
        <fullName evidence="2">Uncharacterized protein</fullName>
    </submittedName>
</protein>
<proteinExistence type="predicted"/>
<evidence type="ECO:0000313" key="2">
    <source>
        <dbReference type="EnsemblProtists" id="HpaP809744"/>
    </source>
</evidence>
<dbReference type="eggNOG" id="ENOG502S9Q6">
    <property type="taxonomic scope" value="Eukaryota"/>
</dbReference>
<evidence type="ECO:0000313" key="3">
    <source>
        <dbReference type="Proteomes" id="UP000011713"/>
    </source>
</evidence>
<organism evidence="2 3">
    <name type="scientific">Hyaloperonospora arabidopsidis (strain Emoy2)</name>
    <name type="common">Downy mildew agent</name>
    <name type="synonym">Peronospora arabidopsidis</name>
    <dbReference type="NCBI Taxonomy" id="559515"/>
    <lineage>
        <taxon>Eukaryota</taxon>
        <taxon>Sar</taxon>
        <taxon>Stramenopiles</taxon>
        <taxon>Oomycota</taxon>
        <taxon>Peronosporomycetes</taxon>
        <taxon>Peronosporales</taxon>
        <taxon>Peronosporaceae</taxon>
        <taxon>Hyaloperonospora</taxon>
    </lineage>
</organism>
<dbReference type="OMA" id="PVMWPHD"/>
<dbReference type="EnsemblProtists" id="HpaT809744">
    <property type="protein sequence ID" value="HpaP809744"/>
    <property type="gene ID" value="HpaG809744"/>
</dbReference>
<reference evidence="2" key="2">
    <citation type="submission" date="2015-06" db="UniProtKB">
        <authorList>
            <consortium name="EnsemblProtists"/>
        </authorList>
    </citation>
    <scope>IDENTIFICATION</scope>
    <source>
        <strain evidence="2">Emoy2</strain>
    </source>
</reference>
<feature type="region of interest" description="Disordered" evidence="1">
    <location>
        <begin position="107"/>
        <end position="150"/>
    </location>
</feature>
<keyword evidence="3" id="KW-1185">Reference proteome</keyword>
<accession>M4BTF9</accession>
<sequence>MDGSYIPPPFPFPEAWPKIFAEQQQQQQKGRWLISTTYGQAQWPASTAVAYTTFAADQERVSVASFNAQQSVDEISEEGEDGAYECVYVLSDEWRERFRSSIRLEQRPNSAIKKHQMKKKQKNKKKEKTKQQSRAVNAKTTCSSSRSSHLQDEIQAAKTRALARTWKQRGDVDTVLGAPMSSQIKALETSLDMAFDDFCDTFQPVMWPHDPL</sequence>
<feature type="compositionally biased region" description="Polar residues" evidence="1">
    <location>
        <begin position="133"/>
        <end position="148"/>
    </location>
</feature>
<feature type="compositionally biased region" description="Basic residues" evidence="1">
    <location>
        <begin position="112"/>
        <end position="128"/>
    </location>
</feature>
<dbReference type="Proteomes" id="UP000011713">
    <property type="component" value="Unassembled WGS sequence"/>
</dbReference>
<evidence type="ECO:0000256" key="1">
    <source>
        <dbReference type="SAM" id="MobiDB-lite"/>
    </source>
</evidence>
<dbReference type="InParanoid" id="M4BTF9"/>
<dbReference type="HOGENOM" id="CLU_1191978_0_0_1"/>
<name>M4BTF9_HYAAE</name>
<reference evidence="3" key="1">
    <citation type="journal article" date="2010" name="Science">
        <title>Signatures of adaptation to obligate biotrophy in the Hyaloperonospora arabidopsidis genome.</title>
        <authorList>
            <person name="Baxter L."/>
            <person name="Tripathy S."/>
            <person name="Ishaque N."/>
            <person name="Boot N."/>
            <person name="Cabral A."/>
            <person name="Kemen E."/>
            <person name="Thines M."/>
            <person name="Ah-Fong A."/>
            <person name="Anderson R."/>
            <person name="Badejoko W."/>
            <person name="Bittner-Eddy P."/>
            <person name="Boore J.L."/>
            <person name="Chibucos M.C."/>
            <person name="Coates M."/>
            <person name="Dehal P."/>
            <person name="Delehaunty K."/>
            <person name="Dong S."/>
            <person name="Downton P."/>
            <person name="Dumas B."/>
            <person name="Fabro G."/>
            <person name="Fronick C."/>
            <person name="Fuerstenberg S.I."/>
            <person name="Fulton L."/>
            <person name="Gaulin E."/>
            <person name="Govers F."/>
            <person name="Hughes L."/>
            <person name="Humphray S."/>
            <person name="Jiang R.H."/>
            <person name="Judelson H."/>
            <person name="Kamoun S."/>
            <person name="Kyung K."/>
            <person name="Meijer H."/>
            <person name="Minx P."/>
            <person name="Morris P."/>
            <person name="Nelson J."/>
            <person name="Phuntumart V."/>
            <person name="Qutob D."/>
            <person name="Rehmany A."/>
            <person name="Rougon-Cardoso A."/>
            <person name="Ryden P."/>
            <person name="Torto-Alalibo T."/>
            <person name="Studholme D."/>
            <person name="Wang Y."/>
            <person name="Win J."/>
            <person name="Wood J."/>
            <person name="Clifton S.W."/>
            <person name="Rogers J."/>
            <person name="Van den Ackerveken G."/>
            <person name="Jones J.D."/>
            <person name="McDowell J.M."/>
            <person name="Beynon J."/>
            <person name="Tyler B.M."/>
        </authorList>
    </citation>
    <scope>NUCLEOTIDE SEQUENCE [LARGE SCALE GENOMIC DNA]</scope>
    <source>
        <strain evidence="3">Emoy2</strain>
    </source>
</reference>